<reference evidence="1 2" key="1">
    <citation type="submission" date="2020-07" db="EMBL/GenBank/DDBJ databases">
        <authorList>
            <person name="Feng H."/>
        </authorList>
    </citation>
    <scope>NUCLEOTIDE SEQUENCE [LARGE SCALE GENOMIC DNA]</scope>
    <source>
        <strain evidence="2">s-11</strain>
    </source>
</reference>
<dbReference type="EMBL" id="JACEIP010000062">
    <property type="protein sequence ID" value="MBA4544688.1"/>
    <property type="molecule type" value="Genomic_DNA"/>
</dbReference>
<dbReference type="RefSeq" id="WP_160173911.1">
    <property type="nucleotide sequence ID" value="NZ_JACEIP010000062.1"/>
</dbReference>
<evidence type="ECO:0000313" key="1">
    <source>
        <dbReference type="EMBL" id="MBA4544688.1"/>
    </source>
</evidence>
<comment type="caution">
    <text evidence="1">The sequence shown here is derived from an EMBL/GenBank/DDBJ whole genome shotgun (WGS) entry which is preliminary data.</text>
</comment>
<evidence type="ECO:0000313" key="2">
    <source>
        <dbReference type="Proteomes" id="UP000530514"/>
    </source>
</evidence>
<organism evidence="1 2">
    <name type="scientific">Thermoactinomyces daqus</name>
    <dbReference type="NCBI Taxonomy" id="1329516"/>
    <lineage>
        <taxon>Bacteria</taxon>
        <taxon>Bacillati</taxon>
        <taxon>Bacillota</taxon>
        <taxon>Bacilli</taxon>
        <taxon>Bacillales</taxon>
        <taxon>Thermoactinomycetaceae</taxon>
        <taxon>Thermoactinomyces</taxon>
    </lineage>
</organism>
<sequence>MGDRYQMEFEWESSIFKGRMEKGFVWLEADDDEDDWKRLRRKFGNIRVVARGSMI</sequence>
<accession>A0A7W1XDS6</accession>
<protein>
    <submittedName>
        <fullName evidence="1">Uncharacterized protein</fullName>
    </submittedName>
</protein>
<dbReference type="Proteomes" id="UP000530514">
    <property type="component" value="Unassembled WGS sequence"/>
</dbReference>
<dbReference type="AlphaFoldDB" id="A0A7W1XDS6"/>
<name>A0A7W1XDS6_9BACL</name>
<gene>
    <name evidence="1" type="ORF">H1164_17905</name>
</gene>
<proteinExistence type="predicted"/>
<keyword evidence="2" id="KW-1185">Reference proteome</keyword>